<evidence type="ECO:0000313" key="4">
    <source>
        <dbReference type="Proteomes" id="UP000004931"/>
    </source>
</evidence>
<organism evidence="3 4">
    <name type="scientific">marine gamma proteobacterium HTCC2143</name>
    <dbReference type="NCBI Taxonomy" id="247633"/>
    <lineage>
        <taxon>Bacteria</taxon>
        <taxon>Pseudomonadati</taxon>
        <taxon>Pseudomonadota</taxon>
        <taxon>Gammaproteobacteria</taxon>
        <taxon>Cellvibrionales</taxon>
        <taxon>Spongiibacteraceae</taxon>
        <taxon>BD1-7 clade</taxon>
    </lineage>
</organism>
<name>A0YGJ2_9GAMM</name>
<protein>
    <recommendedName>
        <fullName evidence="5">Chain length-determining protein</fullName>
    </recommendedName>
</protein>
<dbReference type="eggNOG" id="COG3206">
    <property type="taxonomic scope" value="Bacteria"/>
</dbReference>
<dbReference type="NCBIfam" id="TIGR03007">
    <property type="entry name" value="pepcterm_ChnLen"/>
    <property type="match status" value="1"/>
</dbReference>
<sequence>METTFLVDLVKAVWREIIEWRTWVVGMFITLSLGVLAVGLYWPERYETSTMLYADVTNIIEPLLRGRAEVTSIDRSQEAREKIYTRKIMVQAAKTVGLIDNNTTISEQETQIIALRAAIKIENEGKNYFRVSYGSTSQDQSFDMVNAVVDAFISDNAEQRRNESRSAYEFIEQQVVSYKRQLLAAENELKEFKSKNLDGDESSVNARISQLRLQIEELKLTIGEVEARDRSLKEQVTNESAYLNVKGKVDEERSRLSTLKERLDSLRLSYQETYPDIVSLKQQIAAQELVIESMQGGGYVSRASNSDSDKNPLYEELRVRQAETELDLRSQRNRLVSVERMLENEYERAQRVASKEAEMSELVRDYDVTREIYDEMLGRKEKARLSMTLDVEGQGVSFKIQEPAVYPINPIGLKFIHFVLAAPFVGLLAAIGLVFAYVLLDPRVRSPSLLINSLPAEIELLAVIPHVRTRLTRRVMRIDVIVLALVCLAAAAVYAGIVWSRLNGLL</sequence>
<keyword evidence="2" id="KW-0472">Membrane</keyword>
<keyword evidence="4" id="KW-1185">Reference proteome</keyword>
<dbReference type="PANTHER" id="PTHR32309">
    <property type="entry name" value="TYROSINE-PROTEIN KINASE"/>
    <property type="match status" value="1"/>
</dbReference>
<feature type="transmembrane region" description="Helical" evidence="2">
    <location>
        <begin position="415"/>
        <end position="440"/>
    </location>
</feature>
<feature type="transmembrane region" description="Helical" evidence="2">
    <location>
        <begin position="20"/>
        <end position="42"/>
    </location>
</feature>
<dbReference type="InterPro" id="IPR014345">
    <property type="entry name" value="XrtA_polysacc_chain"/>
</dbReference>
<dbReference type="STRING" id="247633.GP2143_01270"/>
<feature type="transmembrane region" description="Helical" evidence="2">
    <location>
        <begin position="478"/>
        <end position="499"/>
    </location>
</feature>
<accession>A0YGJ2</accession>
<comment type="caution">
    <text evidence="3">The sequence shown here is derived from an EMBL/GenBank/DDBJ whole genome shotgun (WGS) entry which is preliminary data.</text>
</comment>
<keyword evidence="2" id="KW-0812">Transmembrane</keyword>
<proteinExistence type="predicted"/>
<evidence type="ECO:0000256" key="1">
    <source>
        <dbReference type="SAM" id="Coils"/>
    </source>
</evidence>
<feature type="coiled-coil region" evidence="1">
    <location>
        <begin position="314"/>
        <end position="348"/>
    </location>
</feature>
<evidence type="ECO:0000256" key="2">
    <source>
        <dbReference type="SAM" id="Phobius"/>
    </source>
</evidence>
<dbReference type="Proteomes" id="UP000004931">
    <property type="component" value="Unassembled WGS sequence"/>
</dbReference>
<keyword evidence="2" id="KW-1133">Transmembrane helix</keyword>
<dbReference type="OrthoDB" id="9795292at2"/>
<dbReference type="EMBL" id="AAVT01000011">
    <property type="protein sequence ID" value="EAW30033.1"/>
    <property type="molecule type" value="Genomic_DNA"/>
</dbReference>
<feature type="coiled-coil region" evidence="1">
    <location>
        <begin position="154"/>
        <end position="269"/>
    </location>
</feature>
<dbReference type="PANTHER" id="PTHR32309:SF31">
    <property type="entry name" value="CAPSULAR EXOPOLYSACCHARIDE FAMILY"/>
    <property type="match status" value="1"/>
</dbReference>
<reference evidence="3 4" key="1">
    <citation type="journal article" date="2010" name="J. Bacteriol.">
        <title>Genome sequence of the oligotrophic marine Gammaproteobacterium HTCC2143, isolated from the Oregon Coast.</title>
        <authorList>
            <person name="Oh H.M."/>
            <person name="Kang I."/>
            <person name="Ferriera S."/>
            <person name="Giovannoni S.J."/>
            <person name="Cho J.C."/>
        </authorList>
    </citation>
    <scope>NUCLEOTIDE SEQUENCE [LARGE SCALE GENOMIC DNA]</scope>
    <source>
        <strain evidence="3 4">HTCC2143</strain>
    </source>
</reference>
<keyword evidence="1" id="KW-0175">Coiled coil</keyword>
<dbReference type="AlphaFoldDB" id="A0YGJ2"/>
<evidence type="ECO:0008006" key="5">
    <source>
        <dbReference type="Google" id="ProtNLM"/>
    </source>
</evidence>
<evidence type="ECO:0000313" key="3">
    <source>
        <dbReference type="EMBL" id="EAW30033.1"/>
    </source>
</evidence>
<dbReference type="InterPro" id="IPR050445">
    <property type="entry name" value="Bact_polysacc_biosynth/exp"/>
</dbReference>
<gene>
    <name evidence="3" type="ORF">GP2143_01270</name>
</gene>